<organism evidence="2">
    <name type="scientific">viral metagenome</name>
    <dbReference type="NCBI Taxonomy" id="1070528"/>
    <lineage>
        <taxon>unclassified sequences</taxon>
        <taxon>metagenomes</taxon>
        <taxon>organismal metagenomes</taxon>
    </lineage>
</organism>
<name>A0A6C0AUZ5_9ZZZZ</name>
<feature type="region of interest" description="Disordered" evidence="1">
    <location>
        <begin position="290"/>
        <end position="312"/>
    </location>
</feature>
<proteinExistence type="predicted"/>
<evidence type="ECO:0000256" key="1">
    <source>
        <dbReference type="SAM" id="MobiDB-lite"/>
    </source>
</evidence>
<sequence>MPLYYKYGGTDTDDDIPPIIPKTMAENAVYELNDVLDTRSPTPNTINAANNLIDLQWSDEREFDLFRDWQNHPQETEPTPDSLIENTEISDEEIDDAIVNELTDLLSDSDSEIDSDDELLHNLIRRPSTPDSLKSEPDTLDLYVEKRFVKPMAIYDTIHKHMNLEDGFETIEDCHRYLQSSYPHLASEFSIKSIERFKTILSPYFKYDTPSKRNRLNKIDEWDDLIEQKFEIPQFAYTVAIKHLDESDPDYDTIEKCKNIIENKYPNHSNKLDSAIRTLKRLIDIETRKSTVKESSKKTRKRKRRGGMDDSRNQDSSLLFQWDDPMKEFLEERFDKNIFLYKIAELHMKQYEGYQTEYECLKLIREKYPDASDNILDKFILKIVPYFKSKKPSVMNDFKDPKGWRNYIKREYSFPNISYRIAMNHIDKVPGYENIGVCEQIISEKYPNIVKDLNTAVIPRYVSQVKKIRNKGMISLKKKIKDQNKRRTVLKSKRSITPNTFDAAMALSEMMDIDDFEILNEDIDIPLTDSSLDSNPEIDLNYDLLNDMLEEYYDE</sequence>
<accession>A0A6C0AUZ5</accession>
<evidence type="ECO:0000313" key="2">
    <source>
        <dbReference type="EMBL" id="QHS83578.1"/>
    </source>
</evidence>
<dbReference type="AlphaFoldDB" id="A0A6C0AUZ5"/>
<protein>
    <submittedName>
        <fullName evidence="2">Uncharacterized protein</fullName>
    </submittedName>
</protein>
<dbReference type="EMBL" id="MN738760">
    <property type="protein sequence ID" value="QHS83578.1"/>
    <property type="molecule type" value="Genomic_DNA"/>
</dbReference>
<reference evidence="2" key="1">
    <citation type="journal article" date="2020" name="Nature">
        <title>Giant virus diversity and host interactions through global metagenomics.</title>
        <authorList>
            <person name="Schulz F."/>
            <person name="Roux S."/>
            <person name="Paez-Espino D."/>
            <person name="Jungbluth S."/>
            <person name="Walsh D.A."/>
            <person name="Denef V.J."/>
            <person name="McMahon K.D."/>
            <person name="Konstantinidis K.T."/>
            <person name="Eloe-Fadrosh E.A."/>
            <person name="Kyrpides N.C."/>
            <person name="Woyke T."/>
        </authorList>
    </citation>
    <scope>NUCLEOTIDE SEQUENCE</scope>
    <source>
        <strain evidence="2">GVMAG-S-ERX555961-36</strain>
    </source>
</reference>